<evidence type="ECO:0000256" key="2">
    <source>
        <dbReference type="ARBA" id="ARBA00022490"/>
    </source>
</evidence>
<comment type="subcellular location">
    <subcellularLocation>
        <location evidence="1 8">Cytoplasm</location>
    </subcellularLocation>
</comment>
<dbReference type="GO" id="GO:0006400">
    <property type="term" value="P:tRNA modification"/>
    <property type="evidence" value="ECO:0007669"/>
    <property type="project" value="UniProtKB-UniRule"/>
</dbReference>
<dbReference type="GO" id="GO:0005524">
    <property type="term" value="F:ATP binding"/>
    <property type="evidence" value="ECO:0007669"/>
    <property type="project" value="UniProtKB-KW"/>
</dbReference>
<dbReference type="SUPFAM" id="SSF56037">
    <property type="entry name" value="PheT/TilS domain"/>
    <property type="match status" value="1"/>
</dbReference>
<evidence type="ECO:0000256" key="3">
    <source>
        <dbReference type="ARBA" id="ARBA00022598"/>
    </source>
</evidence>
<dbReference type="NCBIfam" id="TIGR02432">
    <property type="entry name" value="lysidine_TilS_N"/>
    <property type="match status" value="1"/>
</dbReference>
<dbReference type="EMBL" id="AQHR01000112">
    <property type="protein sequence ID" value="EON75054.1"/>
    <property type="molecule type" value="Genomic_DNA"/>
</dbReference>
<dbReference type="GO" id="GO:0032267">
    <property type="term" value="F:tRNA(Ile)-lysidine synthase activity"/>
    <property type="evidence" value="ECO:0007669"/>
    <property type="project" value="UniProtKB-EC"/>
</dbReference>
<dbReference type="GO" id="GO:0005737">
    <property type="term" value="C:cytoplasm"/>
    <property type="evidence" value="ECO:0007669"/>
    <property type="project" value="UniProtKB-SubCell"/>
</dbReference>
<dbReference type="AlphaFoldDB" id="R7ZLY3"/>
<dbReference type="RefSeq" id="WP_010856656.1">
    <property type="nucleotide sequence ID" value="NZ_AQHR01000112.1"/>
</dbReference>
<accession>R7ZLY3</accession>
<dbReference type="NCBIfam" id="TIGR02433">
    <property type="entry name" value="lysidine_TilS_C"/>
    <property type="match status" value="1"/>
</dbReference>
<keyword evidence="6" id="KW-0067">ATP-binding</keyword>
<dbReference type="Proteomes" id="UP000013909">
    <property type="component" value="Unassembled WGS sequence"/>
</dbReference>
<dbReference type="InterPro" id="IPR012796">
    <property type="entry name" value="Lysidine-tRNA-synth_C"/>
</dbReference>
<evidence type="ECO:0000256" key="5">
    <source>
        <dbReference type="ARBA" id="ARBA00022741"/>
    </source>
</evidence>
<feature type="domain" description="Lysidine-tRNA(Ile) synthetase C-terminal" evidence="9">
    <location>
        <begin position="365"/>
        <end position="437"/>
    </location>
</feature>
<evidence type="ECO:0000313" key="10">
    <source>
        <dbReference type="EMBL" id="EON75054.1"/>
    </source>
</evidence>
<evidence type="ECO:0000256" key="1">
    <source>
        <dbReference type="ARBA" id="ARBA00004496"/>
    </source>
</evidence>
<dbReference type="CDD" id="cd01992">
    <property type="entry name" value="TilS_N"/>
    <property type="match status" value="1"/>
</dbReference>
<comment type="caution">
    <text evidence="10">The sequence shown here is derived from an EMBL/GenBank/DDBJ whole genome shotgun (WGS) entry which is preliminary data.</text>
</comment>
<keyword evidence="5" id="KW-0547">Nucleotide-binding</keyword>
<dbReference type="SUPFAM" id="SSF52402">
    <property type="entry name" value="Adenine nucleotide alpha hydrolases-like"/>
    <property type="match status" value="1"/>
</dbReference>
<dbReference type="Pfam" id="PF01171">
    <property type="entry name" value="ATP_bind_3"/>
    <property type="match status" value="1"/>
</dbReference>
<dbReference type="EC" id="6.3.4.19" evidence="8"/>
<sequence>MLELFKRHVFQKGILDVKKHYLLAISAGLDSVALAYLLKGSGISFGLVHCNFGLRGSASDGDEHFVRELAGHFGTEIVVRHFDVESYKQAHGVSTQMAARDLRYAWFQELVVELRPEGILVAHHADDQLETVLLNLLRGTGLEGVYGMSDRREWLIRPLLPFTRSDLLSFVLANDIKWREDCSNQTSDYKRNFLRNEVLPLLESHFSGSHEALMGSFGRIKDSGQAFFYLFEEWKTKSLIQEGDFTFLDLSSVSQLPGRSSILYYWLRTHGFNYSQVRELVEAIDEGRVGVQFRAGGYEINLDRSQLILGVEISDFNVFSIDRHDIEFELGDKAYDLLTLPAENVDLDRKSNNAMLDKESLHFPLSVRPWREGDRFRPLGMKQYKKVSDFLIDLKVPLIMKQRVRVLCSGEDIVWVIGFRVDDRFKVGAYTRDILYIKEKAKHV</sequence>
<comment type="caution">
    <text evidence="8">Lacks conserved residue(s) required for the propagation of feature annotation.</text>
</comment>
<dbReference type="PATRIC" id="fig|1288963.3.peg.4532"/>
<evidence type="ECO:0000256" key="7">
    <source>
        <dbReference type="ARBA" id="ARBA00048539"/>
    </source>
</evidence>
<dbReference type="SMART" id="SM00977">
    <property type="entry name" value="TilS_C"/>
    <property type="match status" value="1"/>
</dbReference>
<dbReference type="PANTHER" id="PTHR43033">
    <property type="entry name" value="TRNA(ILE)-LYSIDINE SYNTHASE-RELATED"/>
    <property type="match status" value="1"/>
</dbReference>
<keyword evidence="2 8" id="KW-0963">Cytoplasm</keyword>
<dbReference type="PANTHER" id="PTHR43033:SF1">
    <property type="entry name" value="TRNA(ILE)-LYSIDINE SYNTHASE-RELATED"/>
    <property type="match status" value="1"/>
</dbReference>
<comment type="similarity">
    <text evidence="8">Belongs to the tRNA(Ile)-lysidine synthase family.</text>
</comment>
<dbReference type="Gene3D" id="3.40.50.620">
    <property type="entry name" value="HUPs"/>
    <property type="match status" value="1"/>
</dbReference>
<evidence type="ECO:0000313" key="11">
    <source>
        <dbReference type="Proteomes" id="UP000013909"/>
    </source>
</evidence>
<dbReference type="HAMAP" id="MF_01161">
    <property type="entry name" value="tRNA_Ile_lys_synt"/>
    <property type="match status" value="1"/>
</dbReference>
<organism evidence="10 11">
    <name type="scientific">Lunatimonas lonarensis</name>
    <dbReference type="NCBI Taxonomy" id="1232681"/>
    <lineage>
        <taxon>Bacteria</taxon>
        <taxon>Pseudomonadati</taxon>
        <taxon>Bacteroidota</taxon>
        <taxon>Cytophagia</taxon>
        <taxon>Cytophagales</taxon>
        <taxon>Cyclobacteriaceae</taxon>
    </lineage>
</organism>
<keyword evidence="11" id="KW-1185">Reference proteome</keyword>
<dbReference type="Pfam" id="PF11734">
    <property type="entry name" value="TilS_C"/>
    <property type="match status" value="1"/>
</dbReference>
<gene>
    <name evidence="8" type="primary">tilS</name>
    <name evidence="10" type="ORF">ADIS_4543</name>
</gene>
<keyword evidence="4 8" id="KW-0819">tRNA processing</keyword>
<comment type="catalytic activity">
    <reaction evidence="7 8">
        <text>cytidine(34) in tRNA(Ile2) + L-lysine + ATP = lysidine(34) in tRNA(Ile2) + AMP + diphosphate + H(+)</text>
        <dbReference type="Rhea" id="RHEA:43744"/>
        <dbReference type="Rhea" id="RHEA-COMP:10625"/>
        <dbReference type="Rhea" id="RHEA-COMP:10670"/>
        <dbReference type="ChEBI" id="CHEBI:15378"/>
        <dbReference type="ChEBI" id="CHEBI:30616"/>
        <dbReference type="ChEBI" id="CHEBI:32551"/>
        <dbReference type="ChEBI" id="CHEBI:33019"/>
        <dbReference type="ChEBI" id="CHEBI:82748"/>
        <dbReference type="ChEBI" id="CHEBI:83665"/>
        <dbReference type="ChEBI" id="CHEBI:456215"/>
        <dbReference type="EC" id="6.3.4.19"/>
    </reaction>
</comment>
<name>R7ZLY3_9BACT</name>
<evidence type="ECO:0000256" key="6">
    <source>
        <dbReference type="ARBA" id="ARBA00022840"/>
    </source>
</evidence>
<comment type="function">
    <text evidence="8">Ligates lysine onto the cytidine present at position 34 of the AUA codon-specific tRNA(Ile) that contains the anticodon CAU, in an ATP-dependent manner. Cytidine is converted to lysidine, thus changing the amino acid specificity of the tRNA from methionine to isoleucine.</text>
</comment>
<dbReference type="InterPro" id="IPR012795">
    <property type="entry name" value="tRNA_Ile_lys_synt_N"/>
</dbReference>
<protein>
    <recommendedName>
        <fullName evidence="8">tRNA(Ile)-lysidine synthase</fullName>
        <ecNumber evidence="8">6.3.4.19</ecNumber>
    </recommendedName>
    <alternativeName>
        <fullName evidence="8">tRNA(Ile)-2-lysyl-cytidine synthase</fullName>
    </alternativeName>
    <alternativeName>
        <fullName evidence="8">tRNA(Ile)-lysidine synthetase</fullName>
    </alternativeName>
</protein>
<proteinExistence type="inferred from homology"/>
<dbReference type="STRING" id="1232681.ADIS_4543"/>
<evidence type="ECO:0000256" key="8">
    <source>
        <dbReference type="HAMAP-Rule" id="MF_01161"/>
    </source>
</evidence>
<keyword evidence="3 8" id="KW-0436">Ligase</keyword>
<evidence type="ECO:0000259" key="9">
    <source>
        <dbReference type="SMART" id="SM00977"/>
    </source>
</evidence>
<reference evidence="10 11" key="1">
    <citation type="submission" date="2013-02" db="EMBL/GenBank/DDBJ databases">
        <title>A novel strain isolated from Lonar lake, Maharashtra, India.</title>
        <authorList>
            <person name="Singh A."/>
        </authorList>
    </citation>
    <scope>NUCLEOTIDE SEQUENCE [LARGE SCALE GENOMIC DNA]</scope>
    <source>
        <strain evidence="10 11">AK24</strain>
    </source>
</reference>
<dbReference type="InterPro" id="IPR011063">
    <property type="entry name" value="TilS/TtcA_N"/>
</dbReference>
<dbReference type="InterPro" id="IPR012094">
    <property type="entry name" value="tRNA_Ile_lys_synt"/>
</dbReference>
<dbReference type="InterPro" id="IPR014729">
    <property type="entry name" value="Rossmann-like_a/b/a_fold"/>
</dbReference>
<evidence type="ECO:0000256" key="4">
    <source>
        <dbReference type="ARBA" id="ARBA00022694"/>
    </source>
</evidence>
<dbReference type="OrthoDB" id="9807403at2"/>